<evidence type="ECO:0000313" key="2">
    <source>
        <dbReference type="Proteomes" id="UP000190897"/>
    </source>
</evidence>
<keyword evidence="2" id="KW-1185">Reference proteome</keyword>
<reference evidence="2" key="1">
    <citation type="submission" date="2017-02" db="EMBL/GenBank/DDBJ databases">
        <authorList>
            <person name="Varghese N."/>
            <person name="Submissions S."/>
        </authorList>
    </citation>
    <scope>NUCLEOTIDE SEQUENCE [LARGE SCALE GENOMIC DNA]</scope>
    <source>
        <strain evidence="2">DSM 22270</strain>
    </source>
</reference>
<accession>A0A1T5DZY1</accession>
<dbReference type="EMBL" id="FUZA01000002">
    <property type="protein sequence ID" value="SKB77297.1"/>
    <property type="molecule type" value="Genomic_DNA"/>
</dbReference>
<name>A0A1T5DZY1_9BACT</name>
<gene>
    <name evidence="1" type="ORF">SAMN05660293_02049</name>
</gene>
<dbReference type="STRING" id="651661.SAMN05660293_02049"/>
<organism evidence="1 2">
    <name type="scientific">Dyadobacter psychrophilus</name>
    <dbReference type="NCBI Taxonomy" id="651661"/>
    <lineage>
        <taxon>Bacteria</taxon>
        <taxon>Pseudomonadati</taxon>
        <taxon>Bacteroidota</taxon>
        <taxon>Cytophagia</taxon>
        <taxon>Cytophagales</taxon>
        <taxon>Spirosomataceae</taxon>
        <taxon>Dyadobacter</taxon>
    </lineage>
</organism>
<dbReference type="AlphaFoldDB" id="A0A1T5DZY1"/>
<dbReference type="Proteomes" id="UP000190897">
    <property type="component" value="Unassembled WGS sequence"/>
</dbReference>
<protein>
    <submittedName>
        <fullName evidence="1">Uncharacterized protein</fullName>
    </submittedName>
</protein>
<proteinExistence type="predicted"/>
<dbReference type="RefSeq" id="WP_082214565.1">
    <property type="nucleotide sequence ID" value="NZ_FUZA01000002.1"/>
</dbReference>
<sequence>MSESINLQAEIVALMRRHQEILNNFDSEAIELRKRLAARNFRRIESLGDDTSFLTKANLMRKQFLQVQRFKVRLQKKRVELLLQHAAELKELKLKWSKSR</sequence>
<evidence type="ECO:0000313" key="1">
    <source>
        <dbReference type="EMBL" id="SKB77297.1"/>
    </source>
</evidence>